<reference evidence="1 2" key="1">
    <citation type="journal article" date="2018" name="Front. Plant Sci.">
        <title>Red Clover (Trifolium pratense) and Zigzag Clover (T. medium) - A Picture of Genomic Similarities and Differences.</title>
        <authorList>
            <person name="Dluhosova J."/>
            <person name="Istvanek J."/>
            <person name="Nedelnik J."/>
            <person name="Repkova J."/>
        </authorList>
    </citation>
    <scope>NUCLEOTIDE SEQUENCE [LARGE SCALE GENOMIC DNA]</scope>
    <source>
        <strain evidence="2">cv. 10/8</strain>
        <tissue evidence="1">Leaf</tissue>
    </source>
</reference>
<proteinExistence type="predicted"/>
<comment type="caution">
    <text evidence="1">The sequence shown here is derived from an EMBL/GenBank/DDBJ whole genome shotgun (WGS) entry which is preliminary data.</text>
</comment>
<accession>A0A392Q7S2</accession>
<name>A0A392Q7S2_9FABA</name>
<keyword evidence="2" id="KW-1185">Reference proteome</keyword>
<dbReference type="EMBL" id="LXQA010115563">
    <property type="protein sequence ID" value="MCI19596.1"/>
    <property type="molecule type" value="Genomic_DNA"/>
</dbReference>
<dbReference type="Proteomes" id="UP000265520">
    <property type="component" value="Unassembled WGS sequence"/>
</dbReference>
<evidence type="ECO:0000313" key="2">
    <source>
        <dbReference type="Proteomes" id="UP000265520"/>
    </source>
</evidence>
<evidence type="ECO:0000313" key="1">
    <source>
        <dbReference type="EMBL" id="MCI19596.1"/>
    </source>
</evidence>
<organism evidence="1 2">
    <name type="scientific">Trifolium medium</name>
    <dbReference type="NCBI Taxonomy" id="97028"/>
    <lineage>
        <taxon>Eukaryota</taxon>
        <taxon>Viridiplantae</taxon>
        <taxon>Streptophyta</taxon>
        <taxon>Embryophyta</taxon>
        <taxon>Tracheophyta</taxon>
        <taxon>Spermatophyta</taxon>
        <taxon>Magnoliopsida</taxon>
        <taxon>eudicotyledons</taxon>
        <taxon>Gunneridae</taxon>
        <taxon>Pentapetalae</taxon>
        <taxon>rosids</taxon>
        <taxon>fabids</taxon>
        <taxon>Fabales</taxon>
        <taxon>Fabaceae</taxon>
        <taxon>Papilionoideae</taxon>
        <taxon>50 kb inversion clade</taxon>
        <taxon>NPAAA clade</taxon>
        <taxon>Hologalegina</taxon>
        <taxon>IRL clade</taxon>
        <taxon>Trifolieae</taxon>
        <taxon>Trifolium</taxon>
    </lineage>
</organism>
<dbReference type="AlphaFoldDB" id="A0A392Q7S2"/>
<protein>
    <submittedName>
        <fullName evidence="1">Uncharacterized protein</fullName>
    </submittedName>
</protein>
<sequence length="46" mass="5049">MLVAKTFGSLSRHLGDTSEIAFGPVGRSSQHTAFKYYRNVASILHP</sequence>